<evidence type="ECO:0000313" key="3">
    <source>
        <dbReference type="Proteomes" id="UP000229191"/>
    </source>
</evidence>
<dbReference type="GO" id="GO:0006354">
    <property type="term" value="P:DNA-templated transcription elongation"/>
    <property type="evidence" value="ECO:0007669"/>
    <property type="project" value="TreeGrafter"/>
</dbReference>
<dbReference type="PANTHER" id="PTHR30437:SF4">
    <property type="entry name" value="TRANSCRIPTION ELONGATION FACTOR GREA"/>
    <property type="match status" value="1"/>
</dbReference>
<dbReference type="Pfam" id="PF01272">
    <property type="entry name" value="GreA_GreB"/>
    <property type="match status" value="1"/>
</dbReference>
<comment type="caution">
    <text evidence="2">The sequence shown here is derived from an EMBL/GenBank/DDBJ whole genome shotgun (WGS) entry which is preliminary data.</text>
</comment>
<dbReference type="GO" id="GO:0032784">
    <property type="term" value="P:regulation of DNA-templated transcription elongation"/>
    <property type="evidence" value="ECO:0007669"/>
    <property type="project" value="InterPro"/>
</dbReference>
<dbReference type="InterPro" id="IPR001437">
    <property type="entry name" value="Tscrpt_elong_fac_GreA/B_C"/>
</dbReference>
<dbReference type="PANTHER" id="PTHR30437">
    <property type="entry name" value="TRANSCRIPTION ELONGATION FACTOR GREA"/>
    <property type="match status" value="1"/>
</dbReference>
<feature type="domain" description="Transcription elongation factor GreA/GreB C-terminal" evidence="1">
    <location>
        <begin position="1"/>
        <end position="53"/>
    </location>
</feature>
<reference evidence="3" key="1">
    <citation type="submission" date="2017-09" db="EMBL/GenBank/DDBJ databases">
        <title>Depth-based differentiation of microbial function through sediment-hosted aquifers and enrichment of novel symbionts in the deep terrestrial subsurface.</title>
        <authorList>
            <person name="Probst A.J."/>
            <person name="Ladd B."/>
            <person name="Jarett J.K."/>
            <person name="Geller-Mcgrath D.E."/>
            <person name="Sieber C.M.K."/>
            <person name="Emerson J.B."/>
            <person name="Anantharaman K."/>
            <person name="Thomas B.C."/>
            <person name="Malmstrom R."/>
            <person name="Stieglmeier M."/>
            <person name="Klingl A."/>
            <person name="Woyke T."/>
            <person name="Ryan C.M."/>
            <person name="Banfield J.F."/>
        </authorList>
    </citation>
    <scope>NUCLEOTIDE SEQUENCE [LARGE SCALE GENOMIC DNA]</scope>
</reference>
<protein>
    <submittedName>
        <fullName evidence="2">Transcription elongation factor GreA</fullName>
    </submittedName>
</protein>
<keyword evidence="2" id="KW-0251">Elongation factor</keyword>
<dbReference type="GO" id="GO:0003746">
    <property type="term" value="F:translation elongation factor activity"/>
    <property type="evidence" value="ECO:0007669"/>
    <property type="project" value="UniProtKB-KW"/>
</dbReference>
<dbReference type="Gene3D" id="3.10.50.30">
    <property type="entry name" value="Transcription elongation factor, GreA/GreB, C-terminal domain"/>
    <property type="match status" value="1"/>
</dbReference>
<feature type="non-terminal residue" evidence="2">
    <location>
        <position position="1"/>
    </location>
</feature>
<gene>
    <name evidence="2" type="ORF">COS53_01455</name>
</gene>
<dbReference type="AlphaFoldDB" id="A0A2M7BQ79"/>
<dbReference type="GO" id="GO:0003677">
    <property type="term" value="F:DNA binding"/>
    <property type="evidence" value="ECO:0007669"/>
    <property type="project" value="InterPro"/>
</dbReference>
<dbReference type="InterPro" id="IPR036953">
    <property type="entry name" value="GreA/GreB_C_sf"/>
</dbReference>
<dbReference type="SUPFAM" id="SSF54534">
    <property type="entry name" value="FKBP-like"/>
    <property type="match status" value="1"/>
</dbReference>
<name>A0A2M7BQ79_9BACT</name>
<keyword evidence="2" id="KW-0648">Protein biosynthesis</keyword>
<organism evidence="2 3">
    <name type="scientific">Candidatus Shapirobacteria bacterium CG03_land_8_20_14_0_80_35_14</name>
    <dbReference type="NCBI Taxonomy" id="1974878"/>
    <lineage>
        <taxon>Bacteria</taxon>
        <taxon>Candidatus Shapironibacteriota</taxon>
    </lineage>
</organism>
<evidence type="ECO:0000313" key="2">
    <source>
        <dbReference type="EMBL" id="PIV07630.1"/>
    </source>
</evidence>
<dbReference type="EMBL" id="PEVB01000041">
    <property type="protein sequence ID" value="PIV07630.1"/>
    <property type="molecule type" value="Genomic_DNA"/>
</dbReference>
<evidence type="ECO:0000259" key="1">
    <source>
        <dbReference type="Pfam" id="PF01272"/>
    </source>
</evidence>
<dbReference type="GO" id="GO:0070063">
    <property type="term" value="F:RNA polymerase binding"/>
    <property type="evidence" value="ECO:0007669"/>
    <property type="project" value="InterPro"/>
</dbReference>
<dbReference type="Proteomes" id="UP000229191">
    <property type="component" value="Unassembled WGS sequence"/>
</dbReference>
<accession>A0A2M7BQ79</accession>
<dbReference type="InterPro" id="IPR023459">
    <property type="entry name" value="Tscrpt_elong_fac_GreA/B_fam"/>
</dbReference>
<proteinExistence type="predicted"/>
<sequence length="53" mass="5710">EFTVVSEFEADPTTNKISDQSPLGLALLGKKVGQTFQIDAPVGKVTYKIVSIK</sequence>